<feature type="region of interest" description="Disordered" evidence="1">
    <location>
        <begin position="1043"/>
        <end position="1112"/>
    </location>
</feature>
<gene>
    <name evidence="3" type="ORF">BSAL_27470</name>
</gene>
<keyword evidence="2" id="KW-0472">Membrane</keyword>
<dbReference type="EMBL" id="CYKH01001845">
    <property type="protein sequence ID" value="CUG90550.1"/>
    <property type="molecule type" value="Genomic_DNA"/>
</dbReference>
<dbReference type="VEuPathDB" id="TriTrypDB:BSAL_77530"/>
<dbReference type="PANTHER" id="PTHR11319">
    <property type="entry name" value="G PROTEIN-COUPLED RECEPTOR-RELATED"/>
    <property type="match status" value="1"/>
</dbReference>
<organism evidence="3 4">
    <name type="scientific">Bodo saltans</name>
    <name type="common">Flagellated protozoan</name>
    <dbReference type="NCBI Taxonomy" id="75058"/>
    <lineage>
        <taxon>Eukaryota</taxon>
        <taxon>Discoba</taxon>
        <taxon>Euglenozoa</taxon>
        <taxon>Kinetoplastea</taxon>
        <taxon>Metakinetoplastina</taxon>
        <taxon>Eubodonida</taxon>
        <taxon>Bodonidae</taxon>
        <taxon>Bodo</taxon>
    </lineage>
</organism>
<keyword evidence="2" id="KW-1133">Transmembrane helix</keyword>
<evidence type="ECO:0000256" key="2">
    <source>
        <dbReference type="SAM" id="Phobius"/>
    </source>
</evidence>
<feature type="non-terminal residue" evidence="3">
    <location>
        <position position="1"/>
    </location>
</feature>
<feature type="transmembrane region" description="Helical" evidence="2">
    <location>
        <begin position="544"/>
        <end position="566"/>
    </location>
</feature>
<feature type="transmembrane region" description="Helical" evidence="2">
    <location>
        <begin position="841"/>
        <end position="864"/>
    </location>
</feature>
<feature type="transmembrane region" description="Helical" evidence="2">
    <location>
        <begin position="816"/>
        <end position="834"/>
    </location>
</feature>
<evidence type="ECO:0000313" key="4">
    <source>
        <dbReference type="Proteomes" id="UP000051952"/>
    </source>
</evidence>
<proteinExistence type="predicted"/>
<feature type="transmembrane region" description="Helical" evidence="2">
    <location>
        <begin position="485"/>
        <end position="507"/>
    </location>
</feature>
<feature type="transmembrane region" description="Helical" evidence="2">
    <location>
        <begin position="876"/>
        <end position="901"/>
    </location>
</feature>
<protein>
    <submittedName>
        <fullName evidence="3">Transmembrane protein, putative</fullName>
    </submittedName>
</protein>
<name>A0A0S4JG81_BODSA</name>
<dbReference type="VEuPathDB" id="TriTrypDB:BSAL_27475"/>
<evidence type="ECO:0000313" key="3">
    <source>
        <dbReference type="EMBL" id="CUG90550.1"/>
    </source>
</evidence>
<feature type="compositionally biased region" description="Polar residues" evidence="1">
    <location>
        <begin position="1007"/>
        <end position="1022"/>
    </location>
</feature>
<dbReference type="PANTHER" id="PTHR11319:SF35">
    <property type="entry name" value="OUTER MEMBRANE PROTEIN PMPC-RELATED"/>
    <property type="match status" value="1"/>
</dbReference>
<reference evidence="4" key="1">
    <citation type="submission" date="2015-09" db="EMBL/GenBank/DDBJ databases">
        <authorList>
            <consortium name="Pathogen Informatics"/>
        </authorList>
    </citation>
    <scope>NUCLEOTIDE SEQUENCE [LARGE SCALE GENOMIC DNA]</scope>
    <source>
        <strain evidence="4">Lake Konstanz</strain>
    </source>
</reference>
<feature type="transmembrane region" description="Helical" evidence="2">
    <location>
        <begin position="739"/>
        <end position="763"/>
    </location>
</feature>
<keyword evidence="4" id="KW-1185">Reference proteome</keyword>
<feature type="compositionally biased region" description="Low complexity" evidence="1">
    <location>
        <begin position="1043"/>
        <end position="1052"/>
    </location>
</feature>
<feature type="compositionally biased region" description="Low complexity" evidence="1">
    <location>
        <begin position="1094"/>
        <end position="1109"/>
    </location>
</feature>
<keyword evidence="2 3" id="KW-0812">Transmembrane</keyword>
<dbReference type="Proteomes" id="UP000051952">
    <property type="component" value="Unassembled WGS sequence"/>
</dbReference>
<feature type="transmembrane region" description="Helical" evidence="2">
    <location>
        <begin position="438"/>
        <end position="457"/>
    </location>
</feature>
<evidence type="ECO:0000256" key="1">
    <source>
        <dbReference type="SAM" id="MobiDB-lite"/>
    </source>
</evidence>
<feature type="region of interest" description="Disordered" evidence="1">
    <location>
        <begin position="1002"/>
        <end position="1030"/>
    </location>
</feature>
<accession>A0A0S4JG81</accession>
<feature type="transmembrane region" description="Helical" evidence="2">
    <location>
        <begin position="676"/>
        <end position="695"/>
    </location>
</feature>
<sequence length="1325" mass="143501">TTLHSLSYEGATVVNDTHLECATVAITGSSGACAVEPLSLVVSGDFAERSTQRETIVGLLRPVPAQLTSAVTIDSYVGYGSYEAATYVALSGFGFVSSAAARCVLQNSSSVSTSNPSAETIIYETSDVEFVGASSVRCFQPAGLPVSSTPTVFRYSHDGVYFGQSTASFQIVGPTKALIVEVDATTVVAAAVSTLPTIRAYTTDAYGNRRLMLEDFNYSIRCSSLEPQVQIAGVAEVVSFPAPIQLLRAISAGVATLASINVATPVAGTLRLYCFATVDLSLNATVDLVVVAGLPTSIAITSRTTWVAGVLQANRLQPSPSVWLVDAAGNFVRGTSDVVARVMYSAADETSMIRKATEYASSDPDGSYTFENVAIRTVFDAPATMEFSIGDETAQRARTRVLVARCATRAITACGAARATRATGTPGTTCSTCYSKTVNWVVIMIIFAVFIAVIYYLSIHTMPVTCFGEAEVFALQRTESNPFSIVVKIAISHFQMISIIPFSSLAVPSWMTSFISGSSRVRMQPNLSFFACELAGDDISIMQLVLALLPISIGIFVGISAAAALIKTSLSAGMLKVKAEVYRRVAPQGIATVTSQRHHVANVVADNLEHFKSIVRVHDELFGRDDREIFENNDFEEVVLPLGIPPDAMAEVELEVPPEQRDLERGVERRERHERFINMIAVVVVVLLFILYPTVVDTCAGILQCQSIDRGPGEAPGSVVANDPSIDCTTSRYHAAEALGWGMLIAVGVGTPMLCIAAVRLVARTTCRGDMGVAKTVFFFTTGGYRESMWFWECVSLGRKFILVIAVSVVQEDSMSILLATWVIIVAFLLNITVRPWGESVLSVTEAVSLGVVALTFGLCGLLFQPLVAESDAVVTTVYAFIAFVNLIAVGVILWAMLWSMRRTIAILSKRHGLAGRICAVLHTWMQDTESSFKPRALVSELASKQLRLNDVHPRSSTMASVEHLAMSLLNAAEEKRQSYQNPSQYFPMAMSMHHARSMHHHLSPSMAGSSRMMTSDGLTTSRGGGGGAIKAKMKSLRNILLSTNERSTTTSRNEEALDKSFKHRPGTSNRTPGSLEDTHQQPPKLHSSQFDMSIGGRSSPRRQGSSSRVATSDAVEEFIDVQQHTTTTTTTTTTVTVLDRRISMPDHDDAEEIPMQRFDQEAGDFSRHPAVDTLHRSKRDQWVSLRMDRSSRTNSVASGGGLGDLWNDERAHTANPLLPPMSRHKSVVSLAASNGPRSPLFRMAEGLDAAIEGVEDALQSFQTHQHFCAVRLRAAYDRKGPPCTEEELGHHREILDELYTAEMELAVALQRLDFMLSPHSSHGV</sequence>